<feature type="compositionally biased region" description="Pro residues" evidence="1">
    <location>
        <begin position="40"/>
        <end position="51"/>
    </location>
</feature>
<proteinExistence type="predicted"/>
<dbReference type="GeneID" id="59329858"/>
<reference evidence="2 3" key="1">
    <citation type="journal article" date="2020" name="Genomics">
        <title>Complete, high-quality genomes from long-read metagenomic sequencing of two wolf lichen thalli reveals enigmatic genome architecture.</title>
        <authorList>
            <person name="McKenzie S.K."/>
            <person name="Walston R.F."/>
            <person name="Allen J.L."/>
        </authorList>
    </citation>
    <scope>NUCLEOTIDE SEQUENCE [LARGE SCALE GENOMIC DNA]</scope>
    <source>
        <strain evidence="2">WasteWater1</strain>
    </source>
</reference>
<sequence length="220" mass="24248">MSVSQASIFPVSQRYRPAIALSFRACSSKEKTPTRHHPPSTTPSPSAPAPYKPCPAIKLMTGCRGQNGAQYIGSLTTVCGPSHATFLSPASVRRTLAPLAHGGGGDRWSAGRELSARRTDRRERERERAKDVEMDPKTGDPNLGRRYANPSVWTHFLPPTRERQPVRSQQHYRKAAAQSGSPQSFLSTYTKTDRQTGRQDPPKPGPFLFRNRTEQDPGAA</sequence>
<dbReference type="AlphaFoldDB" id="A0A8H6CFM8"/>
<evidence type="ECO:0000313" key="3">
    <source>
        <dbReference type="Proteomes" id="UP000593566"/>
    </source>
</evidence>
<feature type="region of interest" description="Disordered" evidence="1">
    <location>
        <begin position="26"/>
        <end position="51"/>
    </location>
</feature>
<evidence type="ECO:0000313" key="2">
    <source>
        <dbReference type="EMBL" id="KAF6222356.1"/>
    </source>
</evidence>
<evidence type="ECO:0000256" key="1">
    <source>
        <dbReference type="SAM" id="MobiDB-lite"/>
    </source>
</evidence>
<feature type="compositionally biased region" description="Polar residues" evidence="1">
    <location>
        <begin position="178"/>
        <end position="190"/>
    </location>
</feature>
<name>A0A8H6CFM8_9LECA</name>
<organism evidence="2 3">
    <name type="scientific">Letharia lupina</name>
    <dbReference type="NCBI Taxonomy" id="560253"/>
    <lineage>
        <taxon>Eukaryota</taxon>
        <taxon>Fungi</taxon>
        <taxon>Dikarya</taxon>
        <taxon>Ascomycota</taxon>
        <taxon>Pezizomycotina</taxon>
        <taxon>Lecanoromycetes</taxon>
        <taxon>OSLEUM clade</taxon>
        <taxon>Lecanoromycetidae</taxon>
        <taxon>Lecanorales</taxon>
        <taxon>Lecanorineae</taxon>
        <taxon>Parmeliaceae</taxon>
        <taxon>Letharia</taxon>
    </lineage>
</organism>
<dbReference type="Proteomes" id="UP000593566">
    <property type="component" value="Unassembled WGS sequence"/>
</dbReference>
<dbReference type="EMBL" id="JACCJB010000012">
    <property type="protein sequence ID" value="KAF6222356.1"/>
    <property type="molecule type" value="Genomic_DNA"/>
</dbReference>
<feature type="region of interest" description="Disordered" evidence="1">
    <location>
        <begin position="97"/>
        <end position="220"/>
    </location>
</feature>
<feature type="compositionally biased region" description="Basic and acidic residues" evidence="1">
    <location>
        <begin position="191"/>
        <end position="201"/>
    </location>
</feature>
<feature type="compositionally biased region" description="Basic and acidic residues" evidence="1">
    <location>
        <begin position="211"/>
        <end position="220"/>
    </location>
</feature>
<keyword evidence="3" id="KW-1185">Reference proteome</keyword>
<gene>
    <name evidence="2" type="ORF">HO133_001442</name>
</gene>
<comment type="caution">
    <text evidence="2">The sequence shown here is derived from an EMBL/GenBank/DDBJ whole genome shotgun (WGS) entry which is preliminary data.</text>
</comment>
<dbReference type="RefSeq" id="XP_037151791.1">
    <property type="nucleotide sequence ID" value="XM_037292372.1"/>
</dbReference>
<protein>
    <submittedName>
        <fullName evidence="2">Uncharacterized protein</fullName>
    </submittedName>
</protein>
<feature type="compositionally biased region" description="Basic and acidic residues" evidence="1">
    <location>
        <begin position="114"/>
        <end position="138"/>
    </location>
</feature>
<accession>A0A8H6CFM8</accession>